<protein>
    <submittedName>
        <fullName evidence="2">Paraquat-inducible protein A</fullName>
    </submittedName>
</protein>
<evidence type="ECO:0000256" key="1">
    <source>
        <dbReference type="SAM" id="Phobius"/>
    </source>
</evidence>
<name>A0A369XJJ4_9PROT</name>
<gene>
    <name evidence="2" type="ORF">DVS81_12090</name>
</gene>
<feature type="transmembrane region" description="Helical" evidence="1">
    <location>
        <begin position="88"/>
        <end position="114"/>
    </location>
</feature>
<accession>A0A369XJJ4</accession>
<dbReference type="AlphaFoldDB" id="A0A369XJJ4"/>
<keyword evidence="1" id="KW-0472">Membrane</keyword>
<evidence type="ECO:0000313" key="2">
    <source>
        <dbReference type="EMBL" id="RDE50313.1"/>
    </source>
</evidence>
<dbReference type="EMBL" id="QPGA01000022">
    <property type="protein sequence ID" value="RDE50313.1"/>
    <property type="molecule type" value="Genomic_DNA"/>
</dbReference>
<reference evidence="2 3" key="1">
    <citation type="submission" date="2018-05" db="EMBL/GenBank/DDBJ databases">
        <title>Integrated omic analyses show evidence that a Ca. Accumulibacter phosphatis strain performs denitrification under micro-aerobic conditions.</title>
        <authorList>
            <person name="Camejo P.Y."/>
            <person name="Katherine M.D."/>
            <person name="Daniel N.R."/>
        </authorList>
    </citation>
    <scope>NUCLEOTIDE SEQUENCE [LARGE SCALE GENOMIC DNA]</scope>
    <source>
        <strain evidence="2">UW-LDO-IC</strain>
    </source>
</reference>
<dbReference type="InterPro" id="IPR007498">
    <property type="entry name" value="PqiA-like"/>
</dbReference>
<feature type="transmembrane region" description="Helical" evidence="1">
    <location>
        <begin position="164"/>
        <end position="183"/>
    </location>
</feature>
<proteinExistence type="predicted"/>
<dbReference type="Proteomes" id="UP000253831">
    <property type="component" value="Unassembled WGS sequence"/>
</dbReference>
<comment type="caution">
    <text evidence="2">The sequence shown here is derived from an EMBL/GenBank/DDBJ whole genome shotgun (WGS) entry which is preliminary data.</text>
</comment>
<feature type="transmembrane region" description="Helical" evidence="1">
    <location>
        <begin position="42"/>
        <end position="67"/>
    </location>
</feature>
<dbReference type="Pfam" id="PF04403">
    <property type="entry name" value="PqiA"/>
    <property type="match status" value="1"/>
</dbReference>
<feature type="transmembrane region" description="Helical" evidence="1">
    <location>
        <begin position="134"/>
        <end position="152"/>
    </location>
</feature>
<evidence type="ECO:0000313" key="3">
    <source>
        <dbReference type="Proteomes" id="UP000253831"/>
    </source>
</evidence>
<keyword evidence="1" id="KW-1133">Transmembrane helix</keyword>
<sequence length="215" mass="23386">MACQECDLLQRIPPLPVGGKARCARCNFVLAARPTDPLQLPLILTLTALIVFIVANAMPLMDLAAVGRYASTTILGGARQMWLDGERITAVVVVFCAVIAPACHLLLMLVVLLAARRPPLPHWSGELLRWGLHMQPWAMYDVMLLGILVALIKIAELATVNPGVGMYAMGLLAVLLPAIAVTFDAREVWKRVAWKHGDDLAAAAFAEENYAERGR</sequence>
<organism evidence="2 3">
    <name type="scientific">Candidatus Accumulibacter meliphilus</name>
    <dbReference type="NCBI Taxonomy" id="2211374"/>
    <lineage>
        <taxon>Bacteria</taxon>
        <taxon>Pseudomonadati</taxon>
        <taxon>Pseudomonadota</taxon>
        <taxon>Betaproteobacteria</taxon>
        <taxon>Candidatus Accumulibacter</taxon>
    </lineage>
</organism>
<keyword evidence="1" id="KW-0812">Transmembrane</keyword>